<keyword evidence="7" id="KW-0808">Transferase</keyword>
<evidence type="ECO:0000313" key="13">
    <source>
        <dbReference type="Proteomes" id="UP000663760"/>
    </source>
</evidence>
<comment type="cofactor">
    <cofactor evidence="1">
        <name>pyridoxal 5'-phosphate</name>
        <dbReference type="ChEBI" id="CHEBI:597326"/>
    </cofactor>
</comment>
<evidence type="ECO:0000256" key="2">
    <source>
        <dbReference type="ARBA" id="ARBA00004389"/>
    </source>
</evidence>
<name>A0A7I8KB43_SPIIN</name>
<evidence type="ECO:0000256" key="5">
    <source>
        <dbReference type="ARBA" id="ARBA00010008"/>
    </source>
</evidence>
<evidence type="ECO:0000256" key="1">
    <source>
        <dbReference type="ARBA" id="ARBA00001933"/>
    </source>
</evidence>
<dbReference type="Pfam" id="PF00155">
    <property type="entry name" value="Aminotran_1_2"/>
    <property type="match status" value="1"/>
</dbReference>
<keyword evidence="8" id="KW-0663">Pyridoxal phosphate</keyword>
<comment type="subcellular location">
    <subcellularLocation>
        <location evidence="2">Endoplasmic reticulum membrane</location>
        <topology evidence="2">Single-pass membrane protein</topology>
    </subcellularLocation>
</comment>
<evidence type="ECO:0000256" key="10">
    <source>
        <dbReference type="ARBA" id="ARBA00048528"/>
    </source>
</evidence>
<dbReference type="InterPro" id="IPR004839">
    <property type="entry name" value="Aminotransferase_I/II_large"/>
</dbReference>
<dbReference type="OrthoDB" id="10263824at2759"/>
<reference evidence="12" key="1">
    <citation type="submission" date="2020-02" db="EMBL/GenBank/DDBJ databases">
        <authorList>
            <person name="Scholz U."/>
            <person name="Mascher M."/>
            <person name="Fiebig A."/>
        </authorList>
    </citation>
    <scope>NUCLEOTIDE SEQUENCE</scope>
</reference>
<evidence type="ECO:0000256" key="8">
    <source>
        <dbReference type="ARBA" id="ARBA00022898"/>
    </source>
</evidence>
<protein>
    <recommendedName>
        <fullName evidence="6">serine C-palmitoyltransferase</fullName>
        <ecNumber evidence="6">2.3.1.50</ecNumber>
    </recommendedName>
</protein>
<dbReference type="GO" id="GO:0009102">
    <property type="term" value="P:biotin biosynthetic process"/>
    <property type="evidence" value="ECO:0007669"/>
    <property type="project" value="TreeGrafter"/>
</dbReference>
<dbReference type="Proteomes" id="UP000663760">
    <property type="component" value="Chromosome 4"/>
</dbReference>
<dbReference type="InterPro" id="IPR050087">
    <property type="entry name" value="AON_synthase_class-II"/>
</dbReference>
<comment type="similarity">
    <text evidence="5">Belongs to the class-II pyridoxal-phosphate-dependent aminotransferase family. BioF subfamily.</text>
</comment>
<comment type="pathway">
    <text evidence="3">Lipid metabolism; sphingolipid metabolism.</text>
</comment>
<comment type="pathway">
    <text evidence="4">Sphingolipid metabolism.</text>
</comment>
<dbReference type="PANTHER" id="PTHR13693:SF77">
    <property type="entry name" value="8-AMINO-7-OXONONANOATE SYNTHASE"/>
    <property type="match status" value="1"/>
</dbReference>
<keyword evidence="9" id="KW-0746">Sphingolipid metabolism</keyword>
<dbReference type="InterPro" id="IPR015421">
    <property type="entry name" value="PyrdxlP-dep_Trfase_major"/>
</dbReference>
<accession>A0A7I8KB43</accession>
<dbReference type="EC" id="2.3.1.50" evidence="6"/>
<evidence type="ECO:0000256" key="7">
    <source>
        <dbReference type="ARBA" id="ARBA00022679"/>
    </source>
</evidence>
<dbReference type="InterPro" id="IPR015424">
    <property type="entry name" value="PyrdxlP-dep_Trfase"/>
</dbReference>
<dbReference type="GO" id="GO:0004758">
    <property type="term" value="F:serine C-palmitoyltransferase activity"/>
    <property type="evidence" value="ECO:0007669"/>
    <property type="project" value="UniProtKB-EC"/>
</dbReference>
<comment type="catalytic activity">
    <reaction evidence="10">
        <text>L-serine + hexadecanoyl-CoA + H(+) = 3-oxosphinganine + CO2 + CoA</text>
        <dbReference type="Rhea" id="RHEA:14761"/>
        <dbReference type="ChEBI" id="CHEBI:15378"/>
        <dbReference type="ChEBI" id="CHEBI:16526"/>
        <dbReference type="ChEBI" id="CHEBI:33384"/>
        <dbReference type="ChEBI" id="CHEBI:57287"/>
        <dbReference type="ChEBI" id="CHEBI:57379"/>
        <dbReference type="ChEBI" id="CHEBI:58299"/>
        <dbReference type="EC" id="2.3.1.50"/>
    </reaction>
</comment>
<evidence type="ECO:0000256" key="4">
    <source>
        <dbReference type="ARBA" id="ARBA00004991"/>
    </source>
</evidence>
<proteinExistence type="inferred from homology"/>
<dbReference type="GO" id="GO:0005789">
    <property type="term" value="C:endoplasmic reticulum membrane"/>
    <property type="evidence" value="ECO:0007669"/>
    <property type="project" value="UniProtKB-SubCell"/>
</dbReference>
<sequence>MWEDLVLRSIAKIDRNDFLRYFPLVCLPKVGPSEDPLAGLETFDGPGPWDRTLLEIEVENPMDLAAGRKKMLVFSGNDYLNLSSHPAVRQAAAKAALAYGMGPRASSLITGHTDYHRLLESNLAEMHKKEACIITPTGFAANTAFLSALGSIASLTSAGRRPAKHEKIAIFSDGLNHASIIDGLRMVDRHQEADVIVYRHNDMGHLDELLSNSPAERKLVQLRKKHGFLFVIDDAHTTLVCGKHGGGITEVYGIEDQIDICVGSLSKATGCMGGFIACSKNWKKLIQGKGRPYIFSTASPLPVVAGCCAAVMVAKKESWRREAVWRRVQEFSAMTGHQVSSPIISLVVGTEEAALRASKHMLDCGFHLTAIRPPAVAPDACRLRLTLTASHTTEDIRRLVAALSQCIHSFPVTTDHIAAGLQFPKL</sequence>
<evidence type="ECO:0000256" key="9">
    <source>
        <dbReference type="ARBA" id="ARBA00022919"/>
    </source>
</evidence>
<organism evidence="12 13">
    <name type="scientific">Spirodela intermedia</name>
    <name type="common">Intermediate duckweed</name>
    <dbReference type="NCBI Taxonomy" id="51605"/>
    <lineage>
        <taxon>Eukaryota</taxon>
        <taxon>Viridiplantae</taxon>
        <taxon>Streptophyta</taxon>
        <taxon>Embryophyta</taxon>
        <taxon>Tracheophyta</taxon>
        <taxon>Spermatophyta</taxon>
        <taxon>Magnoliopsida</taxon>
        <taxon>Liliopsida</taxon>
        <taxon>Araceae</taxon>
        <taxon>Lemnoideae</taxon>
        <taxon>Spirodela</taxon>
    </lineage>
</organism>
<keyword evidence="13" id="KW-1185">Reference proteome</keyword>
<dbReference type="AlphaFoldDB" id="A0A7I8KB43"/>
<evidence type="ECO:0000259" key="11">
    <source>
        <dbReference type="Pfam" id="PF00155"/>
    </source>
</evidence>
<gene>
    <name evidence="12" type="ORF">SI8410_04005650</name>
</gene>
<dbReference type="PANTHER" id="PTHR13693">
    <property type="entry name" value="CLASS II AMINOTRANSFERASE/8-AMINO-7-OXONONANOATE SYNTHASE"/>
    <property type="match status" value="1"/>
</dbReference>
<evidence type="ECO:0000256" key="3">
    <source>
        <dbReference type="ARBA" id="ARBA00004760"/>
    </source>
</evidence>
<keyword evidence="9" id="KW-0443">Lipid metabolism</keyword>
<dbReference type="EMBL" id="LR746267">
    <property type="protein sequence ID" value="CAA7394989.1"/>
    <property type="molecule type" value="Genomic_DNA"/>
</dbReference>
<dbReference type="GO" id="GO:0030170">
    <property type="term" value="F:pyridoxal phosphate binding"/>
    <property type="evidence" value="ECO:0007669"/>
    <property type="project" value="InterPro"/>
</dbReference>
<evidence type="ECO:0000256" key="6">
    <source>
        <dbReference type="ARBA" id="ARBA00013220"/>
    </source>
</evidence>
<dbReference type="SUPFAM" id="SSF53383">
    <property type="entry name" value="PLP-dependent transferases"/>
    <property type="match status" value="1"/>
</dbReference>
<evidence type="ECO:0000313" key="12">
    <source>
        <dbReference type="EMBL" id="CAA7394989.1"/>
    </source>
</evidence>
<dbReference type="Gene3D" id="3.40.640.10">
    <property type="entry name" value="Type I PLP-dependent aspartate aminotransferase-like (Major domain)"/>
    <property type="match status" value="2"/>
</dbReference>
<dbReference type="Gene3D" id="3.90.1150.10">
    <property type="entry name" value="Aspartate Aminotransferase, domain 1"/>
    <property type="match status" value="1"/>
</dbReference>
<dbReference type="GO" id="GO:0006665">
    <property type="term" value="P:sphingolipid metabolic process"/>
    <property type="evidence" value="ECO:0007669"/>
    <property type="project" value="UniProtKB-KW"/>
</dbReference>
<dbReference type="InterPro" id="IPR015422">
    <property type="entry name" value="PyrdxlP-dep_Trfase_small"/>
</dbReference>
<feature type="domain" description="Aminotransferase class I/classII large" evidence="11">
    <location>
        <begin position="217"/>
        <end position="403"/>
    </location>
</feature>